<proteinExistence type="predicted"/>
<feature type="compositionally biased region" description="Basic and acidic residues" evidence="1">
    <location>
        <begin position="279"/>
        <end position="307"/>
    </location>
</feature>
<evidence type="ECO:0000313" key="3">
    <source>
        <dbReference type="EMBL" id="CAL4801497.1"/>
    </source>
</evidence>
<dbReference type="CDD" id="cd06257">
    <property type="entry name" value="DnaJ"/>
    <property type="match status" value="1"/>
</dbReference>
<keyword evidence="4" id="KW-1185">Reference proteome</keyword>
<evidence type="ECO:0000256" key="1">
    <source>
        <dbReference type="SAM" id="MobiDB-lite"/>
    </source>
</evidence>
<reference evidence="3 4" key="2">
    <citation type="submission" date="2024-05" db="EMBL/GenBank/DDBJ databases">
        <authorList>
            <person name="Chen Y."/>
            <person name="Shah S."/>
            <person name="Dougan E. K."/>
            <person name="Thang M."/>
            <person name="Chan C."/>
        </authorList>
    </citation>
    <scope>NUCLEOTIDE SEQUENCE [LARGE SCALE GENOMIC DNA]</scope>
</reference>
<dbReference type="EMBL" id="CAMXCT030006223">
    <property type="protein sequence ID" value="CAL4801497.1"/>
    <property type="molecule type" value="Genomic_DNA"/>
</dbReference>
<dbReference type="EMBL" id="CAMXCT020006223">
    <property type="protein sequence ID" value="CAL1167560.1"/>
    <property type="molecule type" value="Genomic_DNA"/>
</dbReference>
<sequence length="454" mass="51505">MSDEKSEKLLEIVKDFAGSSDHPMPHATKKQGDWVIVKIALERGSEDDFYDWGLFHVPSWKPGTTPLLKSSFCDLSHVGCKGNGEQLIFGAKGEVLKVDGNDSGLVRETFKLADLAWSLEIPPSEVKLQKQQMEFRIWSRRLGHLPAASDVEAVLQHFEGGPKIWAFSFKDNLMARERRLLQDHLQSPWLLGTTLLVLSCLCCCWLRFCKSTGNWSHVWRARHPKAVIEGPPPDTHWRFAEGKLWWKGSTDSVTEIPRIFESEDPSPRPPPPVFTHSGRSREDEFPRKDDPRKSDNDDLEENVERSAKSGGQANDERRRAAWTPAPPKSSKAVPPPMRPAHSCHGTSADGRPMSSPWSRPSTPASMAPRLEVFPPCFDAHDFVQELRHLKRKTSNADRKKLFKELQLRWHPDKNVGDERRASEMFKALQDSKGWFLFEDRPWSAPGVVSEAEGL</sequence>
<protein>
    <submittedName>
        <fullName evidence="3">J domain-containing protein</fullName>
    </submittedName>
</protein>
<dbReference type="InterPro" id="IPR036869">
    <property type="entry name" value="J_dom_sf"/>
</dbReference>
<dbReference type="Proteomes" id="UP001152797">
    <property type="component" value="Unassembled WGS sequence"/>
</dbReference>
<gene>
    <name evidence="2" type="ORF">C1SCF055_LOCUS39102</name>
</gene>
<dbReference type="AlphaFoldDB" id="A0A9P1GHS0"/>
<name>A0A9P1GHS0_9DINO</name>
<comment type="caution">
    <text evidence="2">The sequence shown here is derived from an EMBL/GenBank/DDBJ whole genome shotgun (WGS) entry which is preliminary data.</text>
</comment>
<reference evidence="2" key="1">
    <citation type="submission" date="2022-10" db="EMBL/GenBank/DDBJ databases">
        <authorList>
            <person name="Chen Y."/>
            <person name="Dougan E. K."/>
            <person name="Chan C."/>
            <person name="Rhodes N."/>
            <person name="Thang M."/>
        </authorList>
    </citation>
    <scope>NUCLEOTIDE SEQUENCE</scope>
</reference>
<dbReference type="EMBL" id="CAMXCT010006223">
    <property type="protein sequence ID" value="CAI4014185.1"/>
    <property type="molecule type" value="Genomic_DNA"/>
</dbReference>
<dbReference type="SUPFAM" id="SSF46565">
    <property type="entry name" value="Chaperone J-domain"/>
    <property type="match status" value="1"/>
</dbReference>
<feature type="region of interest" description="Disordered" evidence="1">
    <location>
        <begin position="259"/>
        <end position="366"/>
    </location>
</feature>
<evidence type="ECO:0000313" key="4">
    <source>
        <dbReference type="Proteomes" id="UP001152797"/>
    </source>
</evidence>
<organism evidence="2">
    <name type="scientific">Cladocopium goreaui</name>
    <dbReference type="NCBI Taxonomy" id="2562237"/>
    <lineage>
        <taxon>Eukaryota</taxon>
        <taxon>Sar</taxon>
        <taxon>Alveolata</taxon>
        <taxon>Dinophyceae</taxon>
        <taxon>Suessiales</taxon>
        <taxon>Symbiodiniaceae</taxon>
        <taxon>Cladocopium</taxon>
    </lineage>
</organism>
<dbReference type="OrthoDB" id="6160218at2759"/>
<evidence type="ECO:0000313" key="2">
    <source>
        <dbReference type="EMBL" id="CAI4014185.1"/>
    </source>
</evidence>
<feature type="compositionally biased region" description="Polar residues" evidence="1">
    <location>
        <begin position="355"/>
        <end position="364"/>
    </location>
</feature>
<accession>A0A9P1GHS0</accession>
<dbReference type="Gene3D" id="1.10.287.110">
    <property type="entry name" value="DnaJ domain"/>
    <property type="match status" value="1"/>
</dbReference>
<dbReference type="InterPro" id="IPR001623">
    <property type="entry name" value="DnaJ_domain"/>
</dbReference>